<evidence type="ECO:0000256" key="8">
    <source>
        <dbReference type="ARBA" id="ARBA00022990"/>
    </source>
</evidence>
<evidence type="ECO:0000256" key="7">
    <source>
        <dbReference type="ARBA" id="ARBA00022843"/>
    </source>
</evidence>
<evidence type="ECO:0000256" key="3">
    <source>
        <dbReference type="ARBA" id="ARBA00004657"/>
    </source>
</evidence>
<evidence type="ECO:0000313" key="15">
    <source>
        <dbReference type="EMBL" id="PHJ22304.1"/>
    </source>
</evidence>
<dbReference type="VEuPathDB" id="ToxoDB:CSUI_003844"/>
<accession>A0A2C6L3I1</accession>
<keyword evidence="5" id="KW-1017">Isopeptide bond</keyword>
<dbReference type="GO" id="GO:0005813">
    <property type="term" value="C:centrosome"/>
    <property type="evidence" value="ECO:0007669"/>
    <property type="project" value="UniProtKB-SubCell"/>
</dbReference>
<evidence type="ECO:0000256" key="9">
    <source>
        <dbReference type="ARBA" id="ARBA00023054"/>
    </source>
</evidence>
<keyword evidence="4" id="KW-0963">Cytoplasm</keyword>
<dbReference type="RefSeq" id="XP_067923981.1">
    <property type="nucleotide sequence ID" value="XM_068064039.1"/>
</dbReference>
<evidence type="ECO:0000256" key="4">
    <source>
        <dbReference type="ARBA" id="ARBA00022490"/>
    </source>
</evidence>
<feature type="compositionally biased region" description="Basic and acidic residues" evidence="14">
    <location>
        <begin position="585"/>
        <end position="618"/>
    </location>
</feature>
<dbReference type="InterPro" id="IPR008603">
    <property type="entry name" value="DCTN4"/>
</dbReference>
<dbReference type="PANTHER" id="PTHR13034:SF2">
    <property type="entry name" value="DYNACTIN SUBUNIT 4"/>
    <property type="match status" value="1"/>
</dbReference>
<evidence type="ECO:0000256" key="6">
    <source>
        <dbReference type="ARBA" id="ARBA00022553"/>
    </source>
</evidence>
<comment type="caution">
    <text evidence="15">The sequence shown here is derived from an EMBL/GenBank/DDBJ whole genome shotgun (WGS) entry which is preliminary data.</text>
</comment>
<name>A0A2C6L3I1_9APIC</name>
<dbReference type="EMBL" id="MIGC01001735">
    <property type="protein sequence ID" value="PHJ22304.1"/>
    <property type="molecule type" value="Genomic_DNA"/>
</dbReference>
<keyword evidence="9" id="KW-0175">Coiled coil</keyword>
<comment type="similarity">
    <text evidence="11">Belongs to the dynactin subunit 4 family.</text>
</comment>
<keyword evidence="6" id="KW-0597">Phosphoprotein</keyword>
<keyword evidence="8" id="KW-0007">Acetylation</keyword>
<evidence type="ECO:0000256" key="2">
    <source>
        <dbReference type="ARBA" id="ARBA00004529"/>
    </source>
</evidence>
<dbReference type="GeneID" id="94427250"/>
<feature type="region of interest" description="Disordered" evidence="14">
    <location>
        <begin position="1"/>
        <end position="22"/>
    </location>
</feature>
<proteinExistence type="inferred from homology"/>
<evidence type="ECO:0000256" key="12">
    <source>
        <dbReference type="ARBA" id="ARBA00034864"/>
    </source>
</evidence>
<dbReference type="Proteomes" id="UP000221165">
    <property type="component" value="Unassembled WGS sequence"/>
</dbReference>
<feature type="compositionally biased region" description="Polar residues" evidence="14">
    <location>
        <begin position="200"/>
        <end position="212"/>
    </location>
</feature>
<evidence type="ECO:0000256" key="13">
    <source>
        <dbReference type="ARBA" id="ARBA00093507"/>
    </source>
</evidence>
<evidence type="ECO:0000256" key="11">
    <source>
        <dbReference type="ARBA" id="ARBA00034776"/>
    </source>
</evidence>
<keyword evidence="16" id="KW-1185">Reference proteome</keyword>
<keyword evidence="7" id="KW-0832">Ubl conjugation</keyword>
<dbReference type="Pfam" id="PF05502">
    <property type="entry name" value="Dynactin_p62"/>
    <property type="match status" value="1"/>
</dbReference>
<feature type="region of interest" description="Disordered" evidence="14">
    <location>
        <begin position="576"/>
        <end position="655"/>
    </location>
</feature>
<reference evidence="15 16" key="1">
    <citation type="journal article" date="2017" name="Int. J. Parasitol.">
        <title>The genome of the protozoan parasite Cystoisospora suis and a reverse vaccinology approach to identify vaccine candidates.</title>
        <authorList>
            <person name="Palmieri N."/>
            <person name="Shrestha A."/>
            <person name="Ruttkowski B."/>
            <person name="Beck T."/>
            <person name="Vogl C."/>
            <person name="Tomley F."/>
            <person name="Blake D.P."/>
            <person name="Joachim A."/>
        </authorList>
    </citation>
    <scope>NUCLEOTIDE SEQUENCE [LARGE SCALE GENOMIC DNA]</scope>
    <source>
        <strain evidence="15 16">Wien I</strain>
    </source>
</reference>
<evidence type="ECO:0000256" key="1">
    <source>
        <dbReference type="ARBA" id="ARBA00004300"/>
    </source>
</evidence>
<protein>
    <recommendedName>
        <fullName evidence="12">Dynactin subunit 4</fullName>
    </recommendedName>
</protein>
<evidence type="ECO:0000256" key="14">
    <source>
        <dbReference type="SAM" id="MobiDB-lite"/>
    </source>
</evidence>
<comment type="subunit">
    <text evidence="13">Subunit of dynactin, a multiprotein complex part of a tripartite complex with dynein and a adapter, such as BICDL1, BICD2 or HOOK3. The dynactin complex is built around ACTR1A/ACTB filament and consists of an actin-related filament composed of a shoulder domain, a pointed end and a barbed end. Its length is defined by its flexible shoulder domain. The soulder is composed of 2 DCTN1 subunits, 4 DCTN2 and 2 DCTN3. The 4 DCNT2 (via N-terminus) bind the ACTR1A filament and act as molecular rulers to determine the length. The pointed end is important for binding dynein-dynactin cargo adapters. Consists of 4 subunits: ACTR10, DCNT4, DCTN5 and DCTN6. The barbed end is composed of a CAPZA1:CAPZB heterodimers, which binds ACTR1A/ACTB filament and dynactin and stabilizes dynactin. Interacts with ATP7B, but not ATP7A, in a copper-dependent manner. Interacts with ANK2; this interaction is required for localization at costameres. Interacts with N4BP2L1.</text>
</comment>
<keyword evidence="10" id="KW-0206">Cytoskeleton</keyword>
<comment type="subcellular location">
    <subcellularLocation>
        <location evidence="1">Cytoplasm</location>
        <location evidence="1">Cytoskeleton</location>
        <location evidence="1">Microtubule organizing center</location>
        <location evidence="1">Centrosome</location>
    </subcellularLocation>
    <subcellularLocation>
        <location evidence="2">Cytoplasm</location>
        <location evidence="2">Cytoskeleton</location>
        <location evidence="2">Stress fiber</location>
    </subcellularLocation>
    <subcellularLocation>
        <location evidence="3">Cytoplasm</location>
        <location evidence="3">Myofibril</location>
    </subcellularLocation>
</comment>
<gene>
    <name evidence="15" type="ORF">CSUI_003844</name>
</gene>
<dbReference type="OrthoDB" id="283815at2759"/>
<dbReference type="PANTHER" id="PTHR13034">
    <property type="entry name" value="DYNACTIN P62 SUBUNIT"/>
    <property type="match status" value="1"/>
</dbReference>
<evidence type="ECO:0000313" key="16">
    <source>
        <dbReference type="Proteomes" id="UP000221165"/>
    </source>
</evidence>
<dbReference type="GO" id="GO:0005869">
    <property type="term" value="C:dynactin complex"/>
    <property type="evidence" value="ECO:0007669"/>
    <property type="project" value="InterPro"/>
</dbReference>
<sequence length="779" mass="85648">MCPFLKMSDSDDAPSTEGSQAPRDFFLLPVPPPLPRPPVSLGPLQEAKRPEVFLLPQSGDEVVSFSSAFICDACRAVRGPRDISTEIESYFCPACLDAMPQTEALACNCRCTKCFDCPRCFVTLGVLREQRNPSREVPDDANSGAAALKAAEALVESRSGAMTDSSVGPQRCDSLLSISSSEEEEAASGVKSATDFPMSATPQRANSRKQSLTTLSTLSAGRKSEKFEYSFACPYCKWSSKPLDMVSFASGLLPAAGTADDRGGRIRRCFGPLFDLLQNTSRERERARQLQARVKHKAVALLFAAVAASGSLTGSSAGLNRPQRDKSWRIADVEDLLREKKYSAVSANIWESFPRDVPQPPQHVSLGELLAGKHLADREVISELDWSRKLQQDLLRGGCDPGGDGEEETEEMLTDEERKALEPLNADQLLLDRGSPDLPPALPQAVKEYWQKSGRQKTGANAVEGDFVTLDQRLRNPNLLMAAASSAMLLRPVRKRLLTRQSKRCRDCQKFVVKTQVSPIAVPPLRLNAAAALLLPLMFPRIKENAMPRDGVVDVEIGIMNPADVPMRVHFRLKHEEVKEEEEGEIRSPKVDTDEPGKERSLQHAERREEEHEGKADNKLTGLAKDNVRGQGNRACGGRTGGTSEPQSAEEGCTSPVGVNLDGDVCLVRKNWQTLELLTPDFEIELDAYDELLEEFRESDEHPRPSDNAAIVLARRGNSALLRLRVRAQPWALQQVACCCMTLDVTPADDDSTVRACYILCLGRVEDAGGEDIRRRESL</sequence>
<evidence type="ECO:0000256" key="10">
    <source>
        <dbReference type="ARBA" id="ARBA00023212"/>
    </source>
</evidence>
<feature type="region of interest" description="Disordered" evidence="14">
    <location>
        <begin position="187"/>
        <end position="212"/>
    </location>
</feature>
<dbReference type="AlphaFoldDB" id="A0A2C6L3I1"/>
<organism evidence="15 16">
    <name type="scientific">Cystoisospora suis</name>
    <dbReference type="NCBI Taxonomy" id="483139"/>
    <lineage>
        <taxon>Eukaryota</taxon>
        <taxon>Sar</taxon>
        <taxon>Alveolata</taxon>
        <taxon>Apicomplexa</taxon>
        <taxon>Conoidasida</taxon>
        <taxon>Coccidia</taxon>
        <taxon>Eucoccidiorida</taxon>
        <taxon>Eimeriorina</taxon>
        <taxon>Sarcocystidae</taxon>
        <taxon>Cystoisospora</taxon>
    </lineage>
</organism>
<evidence type="ECO:0000256" key="5">
    <source>
        <dbReference type="ARBA" id="ARBA00022499"/>
    </source>
</evidence>
<dbReference type="GO" id="GO:0001725">
    <property type="term" value="C:stress fiber"/>
    <property type="evidence" value="ECO:0007669"/>
    <property type="project" value="UniProtKB-SubCell"/>
</dbReference>